<dbReference type="NCBIfam" id="NF006179">
    <property type="entry name" value="PRK08312.1"/>
    <property type="match status" value="1"/>
</dbReference>
<keyword evidence="1" id="KW-0560">Oxidoreductase</keyword>
<evidence type="ECO:0000259" key="3">
    <source>
        <dbReference type="Pfam" id="PF20169"/>
    </source>
</evidence>
<dbReference type="InterPro" id="IPR002869">
    <property type="entry name" value="Pyrv_flavodox_OxRed_cen"/>
</dbReference>
<comment type="caution">
    <text evidence="4">The sequence shown here is derived from an EMBL/GenBank/DDBJ whole genome shotgun (WGS) entry which is preliminary data.</text>
</comment>
<feature type="domain" description="DUF6537" evidence="3">
    <location>
        <begin position="248"/>
        <end position="455"/>
    </location>
</feature>
<dbReference type="RefSeq" id="WP_167192334.1">
    <property type="nucleotide sequence ID" value="NZ_JAAONZ010000030.1"/>
</dbReference>
<protein>
    <submittedName>
        <fullName evidence="4">Indolepyruvate oxidoreductase subunit beta family protein</fullName>
    </submittedName>
</protein>
<evidence type="ECO:0000256" key="1">
    <source>
        <dbReference type="ARBA" id="ARBA00023002"/>
    </source>
</evidence>
<dbReference type="Proteomes" id="UP000787472">
    <property type="component" value="Unassembled WGS sequence"/>
</dbReference>
<evidence type="ECO:0000313" key="5">
    <source>
        <dbReference type="Proteomes" id="UP000787472"/>
    </source>
</evidence>
<dbReference type="InterPro" id="IPR052198">
    <property type="entry name" value="IorB_Oxidoreductase"/>
</dbReference>
<dbReference type="InterPro" id="IPR019752">
    <property type="entry name" value="Pyrv/ketoisovalerate_OxRed_cat"/>
</dbReference>
<dbReference type="Pfam" id="PF01558">
    <property type="entry name" value="POR"/>
    <property type="match status" value="1"/>
</dbReference>
<feature type="domain" description="Pyruvate/ketoisovalerate oxidoreductase catalytic" evidence="2">
    <location>
        <begin position="14"/>
        <end position="203"/>
    </location>
</feature>
<organism evidence="4 5">
    <name type="scientific">Pseudomaricurvus hydrocarbonicus</name>
    <dbReference type="NCBI Taxonomy" id="1470433"/>
    <lineage>
        <taxon>Bacteria</taxon>
        <taxon>Pseudomonadati</taxon>
        <taxon>Pseudomonadota</taxon>
        <taxon>Gammaproteobacteria</taxon>
        <taxon>Cellvibrionales</taxon>
        <taxon>Cellvibrionaceae</taxon>
        <taxon>Pseudomaricurvus</taxon>
    </lineage>
</organism>
<evidence type="ECO:0000313" key="4">
    <source>
        <dbReference type="EMBL" id="NHO68383.1"/>
    </source>
</evidence>
<evidence type="ECO:0000259" key="2">
    <source>
        <dbReference type="Pfam" id="PF01558"/>
    </source>
</evidence>
<dbReference type="GO" id="GO:0016903">
    <property type="term" value="F:oxidoreductase activity, acting on the aldehyde or oxo group of donors"/>
    <property type="evidence" value="ECO:0007669"/>
    <property type="project" value="InterPro"/>
</dbReference>
<dbReference type="PANTHER" id="PTHR43854:SF1">
    <property type="entry name" value="INDOLEPYRUVATE OXIDOREDUCTASE SUBUNIT IORB"/>
    <property type="match status" value="1"/>
</dbReference>
<dbReference type="PANTHER" id="PTHR43854">
    <property type="entry name" value="INDOLEPYRUVATE OXIDOREDUCTASE SUBUNIT IORB"/>
    <property type="match status" value="1"/>
</dbReference>
<dbReference type="Pfam" id="PF20169">
    <property type="entry name" value="DUF6537"/>
    <property type="match status" value="1"/>
</dbReference>
<reference evidence="4" key="1">
    <citation type="submission" date="2020-03" db="EMBL/GenBank/DDBJ databases">
        <authorList>
            <person name="Guo F."/>
        </authorList>
    </citation>
    <scope>NUCLEOTIDE SEQUENCE</scope>
    <source>
        <strain evidence="4">JCM 30134</strain>
    </source>
</reference>
<dbReference type="EMBL" id="JAAONZ010000030">
    <property type="protein sequence ID" value="NHO68383.1"/>
    <property type="molecule type" value="Genomic_DNA"/>
</dbReference>
<sequence length="503" mass="55966">MISEPIKIAVFAMGGEGGGVLADWIVSLAEKNGFYGQNTSVPGVAQRTGATIYYVEIFPIPVDLPGKLPVLGLMPTPGDVDVVLASELMEAGRAVQRGLVTDDRTSLISSSSRVYSISEKSSMADGRVDSESILLHAEKSAHKFVCFDMADVAQKSGSVISAVLFGALCGSGDLPFNRSQFEDTIRRGGVGVEPSLRAFESGYNEARSAKKETLQEDSWQPPDRESEDPVINSLLQRIYQFPVPTIHFIAEGVRRLVDYQDAKYAHLYLDRLKDIQTSFGGNDNLLIQETARHLALWMSYEDTIRVADLKTRSKRFERVHKEVGVSPQQVVWINEYMHPRMQEICETLPKAFGKWLSRPHFIHRLIARFTQKGRVVPTNTLFGYLLLCSLAFMKRWRRATLRYSMETKNIEAWLIMVKKAAAIDPALATELAKCQNLVKGYGDTHSRGLSSFRKISSLVDQLMKSISPGLVAKLRLAALADDQGNKLDDLIKKTQTSLGDFSE</sequence>
<proteinExistence type="predicted"/>
<gene>
    <name evidence="4" type="ORF">G8770_22755</name>
</gene>
<dbReference type="InterPro" id="IPR046667">
    <property type="entry name" value="DUF6537"/>
</dbReference>
<dbReference type="AlphaFoldDB" id="A0A9E5MQ06"/>
<dbReference type="Gene3D" id="3.40.920.10">
    <property type="entry name" value="Pyruvate-ferredoxin oxidoreductase, PFOR, domain III"/>
    <property type="match status" value="1"/>
</dbReference>
<keyword evidence="5" id="KW-1185">Reference proteome</keyword>
<accession>A0A9E5MQ06</accession>
<name>A0A9E5MQ06_9GAMM</name>